<dbReference type="Proteomes" id="UP000018853">
    <property type="component" value="Unassembled WGS sequence"/>
</dbReference>
<dbReference type="AlphaFoldDB" id="W1X829"/>
<dbReference type="EMBL" id="AZLZ01000826">
    <property type="protein sequence ID" value="ETJ26291.1"/>
    <property type="molecule type" value="Genomic_DNA"/>
</dbReference>
<evidence type="ECO:0000313" key="2">
    <source>
        <dbReference type="Proteomes" id="UP000018853"/>
    </source>
</evidence>
<proteinExistence type="predicted"/>
<accession>W1X829</accession>
<comment type="caution">
    <text evidence="1">The sequence shown here is derived from an EMBL/GenBank/DDBJ whole genome shotgun (WGS) entry which is preliminary data.</text>
</comment>
<evidence type="ECO:0000313" key="1">
    <source>
        <dbReference type="EMBL" id="ETJ26291.1"/>
    </source>
</evidence>
<sequence>MSSTNAHQIKNNDQNSLCGLGDKIRRLTAGVCLFTQIFFPVMATAQNVVHAKPQTTVSSAPPLLENNT</sequence>
<gene>
    <name evidence="1" type="ORF">Q609_ECAC00826G0001</name>
</gene>
<feature type="non-terminal residue" evidence="1">
    <location>
        <position position="68"/>
    </location>
</feature>
<organism evidence="1 2">
    <name type="scientific">Escherichia coli DORA_A_5_14_21</name>
    <dbReference type="NCBI Taxonomy" id="1403943"/>
    <lineage>
        <taxon>Bacteria</taxon>
        <taxon>Pseudomonadati</taxon>
        <taxon>Pseudomonadota</taxon>
        <taxon>Gammaproteobacteria</taxon>
        <taxon>Enterobacterales</taxon>
        <taxon>Enterobacteriaceae</taxon>
        <taxon>Escherichia</taxon>
    </lineage>
</organism>
<name>W1X829_ECOLX</name>
<protein>
    <submittedName>
        <fullName evidence="1">Invasin/intimin protein</fullName>
    </submittedName>
</protein>
<reference evidence="1 2" key="1">
    <citation type="submission" date="2013-12" db="EMBL/GenBank/DDBJ databases">
        <title>A Varibaculum cambriense genome reconstructed from a premature infant gut community with otherwise low bacterial novelty that shifts toward anaerobic metabolism during the third week of life.</title>
        <authorList>
            <person name="Brown C.T."/>
            <person name="Sharon I."/>
            <person name="Thomas B.C."/>
            <person name="Castelle C.J."/>
            <person name="Morowitz M.J."/>
            <person name="Banfield J.F."/>
        </authorList>
    </citation>
    <scope>NUCLEOTIDE SEQUENCE [LARGE SCALE GENOMIC DNA]</scope>
    <source>
        <strain evidence="2">DORA_A_5_14_21</strain>
    </source>
</reference>